<dbReference type="GO" id="GO:0019068">
    <property type="term" value="P:virion assembly"/>
    <property type="evidence" value="ECO:0007669"/>
    <property type="project" value="Ensembl"/>
</dbReference>
<dbReference type="GO" id="GO:0070062">
    <property type="term" value="C:extracellular exosome"/>
    <property type="evidence" value="ECO:0007669"/>
    <property type="project" value="Ensembl"/>
</dbReference>
<dbReference type="GO" id="GO:0005319">
    <property type="term" value="F:lipid transporter activity"/>
    <property type="evidence" value="ECO:0007669"/>
    <property type="project" value="Ensembl"/>
</dbReference>
<dbReference type="GO" id="GO:0097113">
    <property type="term" value="P:AMPA glutamate receptor clustering"/>
    <property type="evidence" value="ECO:0007669"/>
    <property type="project" value="Ensembl"/>
</dbReference>
<feature type="coiled-coil region" evidence="21">
    <location>
        <begin position="151"/>
        <end position="185"/>
    </location>
</feature>
<dbReference type="OrthoDB" id="9048614at2759"/>
<evidence type="ECO:0000256" key="15">
    <source>
        <dbReference type="ARBA" id="ARBA00023055"/>
    </source>
</evidence>
<dbReference type="GO" id="GO:0045541">
    <property type="term" value="P:negative regulation of cholesterol biosynthetic process"/>
    <property type="evidence" value="ECO:0007669"/>
    <property type="project" value="Ensembl"/>
</dbReference>
<dbReference type="GO" id="GO:0005886">
    <property type="term" value="C:plasma membrane"/>
    <property type="evidence" value="ECO:0007669"/>
    <property type="project" value="GOC"/>
</dbReference>
<dbReference type="GO" id="GO:0042470">
    <property type="term" value="C:melanosome"/>
    <property type="evidence" value="ECO:0007669"/>
    <property type="project" value="Ensembl"/>
</dbReference>
<dbReference type="GO" id="GO:0016209">
    <property type="term" value="F:antioxidant activity"/>
    <property type="evidence" value="ECO:0007669"/>
    <property type="project" value="Ensembl"/>
</dbReference>
<evidence type="ECO:0000256" key="3">
    <source>
        <dbReference type="ARBA" id="ARBA00008788"/>
    </source>
</evidence>
<keyword evidence="14" id="KW-0345">HDL</keyword>
<keyword evidence="6" id="KW-0162">Chylomicron</keyword>
<dbReference type="GO" id="GO:0034360">
    <property type="term" value="C:chylomicron remnant"/>
    <property type="evidence" value="ECO:0007669"/>
    <property type="project" value="Ensembl"/>
</dbReference>
<keyword evidence="5" id="KW-0813">Transport</keyword>
<protein>
    <recommendedName>
        <fullName evidence="4">Apolipoprotein E</fullName>
    </recommendedName>
</protein>
<dbReference type="GO" id="GO:0042803">
    <property type="term" value="F:protein homodimerization activity"/>
    <property type="evidence" value="ECO:0007669"/>
    <property type="project" value="Ensembl"/>
</dbReference>
<dbReference type="Proteomes" id="UP000002494">
    <property type="component" value="Chromosome 1"/>
</dbReference>
<dbReference type="GO" id="GO:0019899">
    <property type="term" value="F:enzyme binding"/>
    <property type="evidence" value="ECO:0007669"/>
    <property type="project" value="Ensembl"/>
</dbReference>
<dbReference type="GO" id="GO:0090090">
    <property type="term" value="P:negative regulation of canonical Wnt signaling pathway"/>
    <property type="evidence" value="ECO:0007669"/>
    <property type="project" value="Ensembl"/>
</dbReference>
<keyword evidence="16" id="KW-0558">Oxidation</keyword>
<evidence type="ECO:0000256" key="14">
    <source>
        <dbReference type="ARBA" id="ARBA00022850"/>
    </source>
</evidence>
<dbReference type="GO" id="GO:0031175">
    <property type="term" value="P:neuron projection development"/>
    <property type="evidence" value="ECO:0007669"/>
    <property type="project" value="Ensembl"/>
</dbReference>
<keyword evidence="9" id="KW-0597">Phosphoprotein</keyword>
<dbReference type="GO" id="GO:0050728">
    <property type="term" value="P:negative regulation of inflammatory response"/>
    <property type="evidence" value="ECO:0007669"/>
    <property type="project" value="Ensembl"/>
</dbReference>
<dbReference type="GO" id="GO:0034380">
    <property type="term" value="P:high-density lipoprotein particle assembly"/>
    <property type="evidence" value="ECO:0007669"/>
    <property type="project" value="Ensembl"/>
</dbReference>
<keyword evidence="18" id="KW-0850">VLDL</keyword>
<dbReference type="GO" id="GO:0046911">
    <property type="term" value="F:metal chelating activity"/>
    <property type="evidence" value="ECO:0007669"/>
    <property type="project" value="Ensembl"/>
</dbReference>
<dbReference type="GO" id="GO:0071402">
    <property type="term" value="P:cellular response to lipoprotein particle stimulus"/>
    <property type="evidence" value="ECO:0007669"/>
    <property type="project" value="Ensembl"/>
</dbReference>
<sequence>MCCHICCQALLGGFSYCHPLSNSWEWEPLCRRHFSKHPSDWPITTGKMKALWALLLVPLLTGCLAEGELEVTDQLPGQSDQPWEQALNRFWDYLRWVQTLSDQVQEELQSSQVTQELTVLMEDTMTEVKAYKKELEEQLGPVAEETRARLAKEVQAAQARLGADMEDLRNRLGQYRNEVNTMLGQSTEELRSRLSTHLRKMRKRLMRDADDLQKRLAVYKAGAQEGAERGVSAIRERLGPLVEQGRQRTANLGAGAAQPLRDRAQALSDRIRGRLEEVGNQARDRLEEVREQMEEVRSKMEEQTQQIRLQAEIFQARIKGWFEPLVEDMQRQWANLMEKIQASVATNSIASTTVPLENQ</sequence>
<evidence type="ECO:0000256" key="6">
    <source>
        <dbReference type="ARBA" id="ARBA00022513"/>
    </source>
</evidence>
<dbReference type="GO" id="GO:0033700">
    <property type="term" value="P:phospholipid efflux"/>
    <property type="evidence" value="ECO:0007669"/>
    <property type="project" value="Ensembl"/>
</dbReference>
<evidence type="ECO:0000256" key="9">
    <source>
        <dbReference type="ARBA" id="ARBA00022553"/>
    </source>
</evidence>
<feature type="coiled-coil region" evidence="21">
    <location>
        <begin position="272"/>
        <end position="310"/>
    </location>
</feature>
<keyword evidence="25" id="KW-1267">Proteomics identification</keyword>
<dbReference type="GO" id="GO:1902430">
    <property type="term" value="P:negative regulation of amyloid-beta formation"/>
    <property type="evidence" value="ECO:0007669"/>
    <property type="project" value="Ensembl"/>
</dbReference>
<evidence type="ECO:0000256" key="21">
    <source>
        <dbReference type="SAM" id="Coils"/>
    </source>
</evidence>
<dbReference type="Pfam" id="PF01442">
    <property type="entry name" value="Apolipoprotein"/>
    <property type="match status" value="1"/>
</dbReference>
<evidence type="ECO:0000313" key="22">
    <source>
        <dbReference type="Ensembl" id="ENSRNOP00000071702.1"/>
    </source>
</evidence>
<evidence type="ECO:0007829" key="25">
    <source>
        <dbReference type="PeptideAtlas" id="A0A0G2K151"/>
    </source>
</evidence>
<evidence type="ECO:0007829" key="26">
    <source>
        <dbReference type="PubMed" id="22673903"/>
    </source>
</evidence>
<dbReference type="GO" id="GO:0001540">
    <property type="term" value="F:amyloid-beta binding"/>
    <property type="evidence" value="ECO:0007669"/>
    <property type="project" value="Ensembl"/>
</dbReference>
<dbReference type="GO" id="GO:0017038">
    <property type="term" value="P:protein import"/>
    <property type="evidence" value="ECO:0007669"/>
    <property type="project" value="Ensembl"/>
</dbReference>
<dbReference type="GO" id="GO:0005783">
    <property type="term" value="C:endoplasmic reticulum"/>
    <property type="evidence" value="ECO:0007669"/>
    <property type="project" value="Ensembl"/>
</dbReference>
<comment type="subunit">
    <text evidence="20">Homotetramer. May interact with ABCA1; functionally associated with ABCA1 in the biogenesis of HDLs. May interact with APP/A4 amyloid-beta peptide; the interaction is extremely stable in vitro but its physiological significance is unclear. May interact with MAPT. May interact with MAP2. In the cerebrospinal fluid, interacts with secreted SORL1. Interacts with PMEL; this allows the loading of PMEL luminal fragment on ILVs to induce fibril nucleation.</text>
</comment>
<dbReference type="GO" id="GO:0034384">
    <property type="term" value="P:high-density lipoprotein particle clearance"/>
    <property type="evidence" value="ECO:0007669"/>
    <property type="project" value="Ensembl"/>
</dbReference>
<dbReference type="GO" id="GO:0034372">
    <property type="term" value="P:very-low-density lipoprotein particle remodeling"/>
    <property type="evidence" value="ECO:0007669"/>
    <property type="project" value="Ensembl"/>
</dbReference>
<dbReference type="GO" id="GO:0045893">
    <property type="term" value="P:positive regulation of DNA-templated transcription"/>
    <property type="evidence" value="ECO:0007669"/>
    <property type="project" value="Ensembl"/>
</dbReference>
<dbReference type="GO" id="GO:0006641">
    <property type="term" value="P:triglyceride metabolic process"/>
    <property type="evidence" value="ECO:0007669"/>
    <property type="project" value="Ensembl"/>
</dbReference>
<dbReference type="GO" id="GO:0090207">
    <property type="term" value="P:regulation of triglyceride metabolic process"/>
    <property type="evidence" value="ECO:0007669"/>
    <property type="project" value="UniProtKB-ARBA"/>
</dbReference>
<keyword evidence="17" id="KW-0446">Lipid-binding</keyword>
<evidence type="ECO:0000313" key="23">
    <source>
        <dbReference type="Proteomes" id="UP000002494"/>
    </source>
</evidence>
<dbReference type="AlphaFoldDB" id="A0A0G2K151"/>
<keyword evidence="23" id="KW-1185">Reference proteome</keyword>
<dbReference type="GO" id="GO:0042158">
    <property type="term" value="P:lipoprotein biosynthetic process"/>
    <property type="evidence" value="ECO:0007669"/>
    <property type="project" value="Ensembl"/>
</dbReference>
<dbReference type="GO" id="GO:0043395">
    <property type="term" value="F:heparan sulfate proteoglycan binding"/>
    <property type="evidence" value="ECO:0007669"/>
    <property type="project" value="Ensembl"/>
</dbReference>
<dbReference type="GO" id="GO:0050750">
    <property type="term" value="F:low-density lipoprotein particle receptor binding"/>
    <property type="evidence" value="ECO:0007669"/>
    <property type="project" value="Ensembl"/>
</dbReference>
<dbReference type="GO" id="GO:0050709">
    <property type="term" value="P:negative regulation of protein secretion"/>
    <property type="evidence" value="ECO:0007669"/>
    <property type="project" value="Ensembl"/>
</dbReference>
<evidence type="ECO:0000256" key="2">
    <source>
        <dbReference type="ARBA" id="ARBA00004559"/>
    </source>
</evidence>
<dbReference type="GO" id="GO:0031012">
    <property type="term" value="C:extracellular matrix"/>
    <property type="evidence" value="ECO:0007669"/>
    <property type="project" value="Ensembl"/>
</dbReference>
<evidence type="ECO:0000256" key="19">
    <source>
        <dbReference type="ARBA" id="ARBA00034305"/>
    </source>
</evidence>
<organism evidence="22 23">
    <name type="scientific">Rattus norvegicus</name>
    <name type="common">Rat</name>
    <dbReference type="NCBI Taxonomy" id="10116"/>
    <lineage>
        <taxon>Eukaryota</taxon>
        <taxon>Metazoa</taxon>
        <taxon>Chordata</taxon>
        <taxon>Craniata</taxon>
        <taxon>Vertebrata</taxon>
        <taxon>Euteleostomi</taxon>
        <taxon>Mammalia</taxon>
        <taxon>Eutheria</taxon>
        <taxon>Euarchontoglires</taxon>
        <taxon>Glires</taxon>
        <taxon>Rodentia</taxon>
        <taxon>Myomorpha</taxon>
        <taxon>Muroidea</taxon>
        <taxon>Muridae</taxon>
        <taxon>Murinae</taxon>
        <taxon>Rattus</taxon>
    </lineage>
</organism>
<dbReference type="GO" id="GO:0043083">
    <property type="term" value="C:synaptic cleft"/>
    <property type="evidence" value="ECO:0007669"/>
    <property type="project" value="Ensembl"/>
</dbReference>
<dbReference type="GO" id="GO:1903002">
    <property type="term" value="P:positive regulation of lipid transport across blood-brain barrier"/>
    <property type="evidence" value="ECO:0007669"/>
    <property type="project" value="Ensembl"/>
</dbReference>
<dbReference type="GO" id="GO:0007616">
    <property type="term" value="P:long-term memory"/>
    <property type="evidence" value="ECO:0007669"/>
    <property type="project" value="Ensembl"/>
</dbReference>
<reference evidence="26" key="1">
    <citation type="journal article" date="2012" name="Nat. Commun.">
        <title>Quantitative maps of protein phosphorylation sites across 14 different rat organs and tissues.</title>
        <authorList>
            <person name="Lundby A."/>
            <person name="Secher A."/>
            <person name="Lage K."/>
            <person name="Nordsborg N.B."/>
            <person name="Dmytriyev A."/>
            <person name="Lundby C."/>
            <person name="Olsen J.V."/>
        </authorList>
    </citation>
    <scope>IDENTIFICATION BY MASS SPECTROMETRY [LARGE SCALE ANALYSIS]</scope>
</reference>
<dbReference type="GO" id="GO:0090205">
    <property type="term" value="P:positive regulation of cholesterol metabolic process"/>
    <property type="evidence" value="ECO:0007669"/>
    <property type="project" value="Ensembl"/>
</dbReference>
<dbReference type="GO" id="GO:1900272">
    <property type="term" value="P:negative regulation of long-term synaptic potentiation"/>
    <property type="evidence" value="ECO:0007669"/>
    <property type="project" value="Ensembl"/>
</dbReference>
<dbReference type="GO" id="GO:1902952">
    <property type="term" value="P:positive regulation of dendritic spine maintenance"/>
    <property type="evidence" value="ECO:0007669"/>
    <property type="project" value="Ensembl"/>
</dbReference>
<dbReference type="GO" id="GO:0044794">
    <property type="term" value="P:host-mediated activation of viral process"/>
    <property type="evidence" value="ECO:0007669"/>
    <property type="project" value="Ensembl"/>
</dbReference>
<evidence type="ECO:0000256" key="8">
    <source>
        <dbReference type="ARBA" id="ARBA00022530"/>
    </source>
</evidence>
<gene>
    <name evidence="22 24" type="primary">Apoe</name>
</gene>
<dbReference type="GO" id="GO:0010642">
    <property type="term" value="P:negative regulation of platelet-derived growth factor receptor signaling pathway"/>
    <property type="evidence" value="ECO:0007669"/>
    <property type="project" value="Ensembl"/>
</dbReference>
<evidence type="ECO:0000256" key="5">
    <source>
        <dbReference type="ARBA" id="ARBA00022448"/>
    </source>
</evidence>
<dbReference type="InterPro" id="IPR050163">
    <property type="entry name" value="Apolipoprotein_A1/A4/E"/>
</dbReference>
<evidence type="ECO:0000313" key="24">
    <source>
        <dbReference type="RGD" id="2138"/>
    </source>
</evidence>
<keyword evidence="21" id="KW-0175">Coiled coil</keyword>
<proteinExistence type="evidence at protein level"/>
<reference evidence="22" key="2">
    <citation type="submission" date="2024-01" db="EMBL/GenBank/DDBJ databases">
        <title>GRCr8: a new rat reference genome assembly contstructed from accurate long reads and long range scaffolding.</title>
        <authorList>
            <person name="Doris P.A."/>
            <person name="Kalbfleisch T."/>
            <person name="Li K."/>
            <person name="Howe K."/>
            <person name="Wood J."/>
        </authorList>
    </citation>
    <scope>NUCLEOTIDE SEQUENCE [LARGE SCALE GENOMIC DNA]</scope>
    <source>
        <strain evidence="22">Brown Norway</strain>
    </source>
</reference>
<dbReference type="GO" id="GO:0005543">
    <property type="term" value="F:phospholipid binding"/>
    <property type="evidence" value="ECO:0007669"/>
    <property type="project" value="Ensembl"/>
</dbReference>
<dbReference type="GO" id="GO:1902995">
    <property type="term" value="P:positive regulation of phospholipid efflux"/>
    <property type="evidence" value="ECO:0007669"/>
    <property type="project" value="Ensembl"/>
</dbReference>
<dbReference type="GO" id="GO:0043691">
    <property type="term" value="P:reverse cholesterol transport"/>
    <property type="evidence" value="ECO:0007669"/>
    <property type="project" value="Ensembl"/>
</dbReference>
<dbReference type="GO" id="GO:2000822">
    <property type="term" value="P:regulation of behavioral fear response"/>
    <property type="evidence" value="ECO:0007669"/>
    <property type="project" value="Ensembl"/>
</dbReference>
<dbReference type="GO" id="GO:0070326">
    <property type="term" value="F:very-low-density lipoprotein particle receptor binding"/>
    <property type="evidence" value="ECO:0007669"/>
    <property type="project" value="Ensembl"/>
</dbReference>
<keyword evidence="7" id="KW-0964">Secreted</keyword>
<dbReference type="GO" id="GO:0055089">
    <property type="term" value="P:fatty acid homeostasis"/>
    <property type="evidence" value="ECO:0007669"/>
    <property type="project" value="Ensembl"/>
</dbReference>
<dbReference type="SUPFAM" id="SSF58113">
    <property type="entry name" value="Apolipoprotein A-I"/>
    <property type="match status" value="1"/>
</dbReference>
<dbReference type="GO" id="GO:0043409">
    <property type="term" value="P:negative regulation of MAPK cascade"/>
    <property type="evidence" value="ECO:0007669"/>
    <property type="project" value="Ensembl"/>
</dbReference>
<dbReference type="InterPro" id="IPR000074">
    <property type="entry name" value="ApoA_E"/>
</dbReference>
<dbReference type="GO" id="GO:0038060">
    <property type="term" value="P:nitric oxide-cGMP-mediated signaling"/>
    <property type="evidence" value="ECO:0007669"/>
    <property type="project" value="Ensembl"/>
</dbReference>
<dbReference type="GeneTree" id="ENSGT00950000182929"/>
<dbReference type="GO" id="GO:0043537">
    <property type="term" value="P:negative regulation of blood vessel endothelial cell migration"/>
    <property type="evidence" value="ECO:0007669"/>
    <property type="project" value="Ensembl"/>
</dbReference>
<dbReference type="GO" id="GO:0006898">
    <property type="term" value="P:receptor-mediated endocytosis"/>
    <property type="evidence" value="ECO:0007669"/>
    <property type="project" value="Ensembl"/>
</dbReference>
<dbReference type="SMR" id="A0A0G2K151"/>
<dbReference type="GO" id="GO:0071831">
    <property type="term" value="P:intermediate-density lipoprotein particle clearance"/>
    <property type="evidence" value="ECO:0007669"/>
    <property type="project" value="Ensembl"/>
</dbReference>
<evidence type="ECO:0000256" key="18">
    <source>
        <dbReference type="ARBA" id="ARBA00023313"/>
    </source>
</evidence>
<keyword evidence="12" id="KW-0677">Repeat</keyword>
<dbReference type="GO" id="GO:0044877">
    <property type="term" value="F:protein-containing complex binding"/>
    <property type="evidence" value="ECO:0007669"/>
    <property type="project" value="Ensembl"/>
</dbReference>
<dbReference type="Ensembl" id="ENSRNOT00000080453.3">
    <property type="protein sequence ID" value="ENSRNOP00000071702.1"/>
    <property type="gene ID" value="ENSRNOG00000018454.9"/>
</dbReference>
<dbReference type="GO" id="GO:0045429">
    <property type="term" value="P:positive regulation of nitric oxide biosynthetic process"/>
    <property type="evidence" value="ECO:0007669"/>
    <property type="project" value="Ensembl"/>
</dbReference>
<dbReference type="GO" id="GO:0061136">
    <property type="term" value="P:regulation of proteasomal protein catabolic process"/>
    <property type="evidence" value="ECO:0007669"/>
    <property type="project" value="Ensembl"/>
</dbReference>
<dbReference type="PANTHER" id="PTHR18976">
    <property type="entry name" value="APOLIPOPROTEIN"/>
    <property type="match status" value="1"/>
</dbReference>
<dbReference type="FunFam" id="1.20.120.20:FF:000003">
    <property type="entry name" value="Apolipoprotein E"/>
    <property type="match status" value="1"/>
</dbReference>
<dbReference type="ExpressionAtlas" id="A0A0G2K151">
    <property type="expression patterns" value="baseline and differential"/>
</dbReference>
<dbReference type="Bgee" id="ENSRNOG00000018454">
    <property type="expression patterns" value="Expressed in liver and 19 other cell types or tissues"/>
</dbReference>
<accession>A0A0G2K151</accession>
<evidence type="ECO:0000256" key="20">
    <source>
        <dbReference type="ARBA" id="ARBA00034326"/>
    </source>
</evidence>
<dbReference type="GO" id="GO:0048156">
    <property type="term" value="F:tau protein binding"/>
    <property type="evidence" value="ECO:0007669"/>
    <property type="project" value="Ensembl"/>
</dbReference>
<dbReference type="GO" id="GO:0010544">
    <property type="term" value="P:negative regulation of platelet activation"/>
    <property type="evidence" value="ECO:0007669"/>
    <property type="project" value="Ensembl"/>
</dbReference>
<dbReference type="GO" id="GO:0008201">
    <property type="term" value="F:heparin binding"/>
    <property type="evidence" value="ECO:0007669"/>
    <property type="project" value="UniProtKB-KW"/>
</dbReference>
<evidence type="ECO:0000256" key="10">
    <source>
        <dbReference type="ARBA" id="ARBA00022674"/>
    </source>
</evidence>
<dbReference type="GO" id="GO:0005794">
    <property type="term" value="C:Golgi apparatus"/>
    <property type="evidence" value="ECO:0007669"/>
    <property type="project" value="Ensembl"/>
</dbReference>
<dbReference type="GO" id="GO:1905890">
    <property type="term" value="P:regulation of cellular response to very-low-density lipoprotein particle stimulus"/>
    <property type="evidence" value="ECO:0007669"/>
    <property type="project" value="Ensembl"/>
</dbReference>
<dbReference type="GO" id="GO:0061771">
    <property type="term" value="P:response to caloric restriction"/>
    <property type="evidence" value="ECO:0007669"/>
    <property type="project" value="Ensembl"/>
</dbReference>
<dbReference type="GO" id="GO:0060999">
    <property type="term" value="P:positive regulation of dendritic spine development"/>
    <property type="evidence" value="ECO:0007669"/>
    <property type="project" value="Ensembl"/>
</dbReference>
<dbReference type="GO" id="GO:0032805">
    <property type="term" value="P:positive regulation of low-density lipoprotein particle receptor catabolic process"/>
    <property type="evidence" value="ECO:0007669"/>
    <property type="project" value="Ensembl"/>
</dbReference>
<dbReference type="GO" id="GO:0097487">
    <property type="term" value="C:multivesicular body, internal vesicle"/>
    <property type="evidence" value="ECO:0007669"/>
    <property type="project" value="Ensembl"/>
</dbReference>
<keyword evidence="11" id="KW-0732">Signal</keyword>
<dbReference type="FunFam" id="1.20.120.20:FF:000002">
    <property type="entry name" value="Apolipoprotein E"/>
    <property type="match status" value="1"/>
</dbReference>
<name>A0A0G2K151_RAT</name>
<dbReference type="GO" id="GO:1900221">
    <property type="term" value="P:regulation of amyloid-beta clearance"/>
    <property type="evidence" value="ECO:0007669"/>
    <property type="project" value="Ensembl"/>
</dbReference>
<dbReference type="GO" id="GO:0098978">
    <property type="term" value="C:glutamatergic synapse"/>
    <property type="evidence" value="ECO:0007669"/>
    <property type="project" value="Ensembl"/>
</dbReference>
<dbReference type="GO" id="GO:0042632">
    <property type="term" value="P:cholesterol homeostasis"/>
    <property type="evidence" value="ECO:0007669"/>
    <property type="project" value="Ensembl"/>
</dbReference>
<evidence type="ECO:0000256" key="1">
    <source>
        <dbReference type="ARBA" id="ARBA00004498"/>
    </source>
</evidence>
<dbReference type="GO" id="GO:0032438">
    <property type="term" value="P:melanosome organization"/>
    <property type="evidence" value="ECO:0007669"/>
    <property type="project" value="Ensembl"/>
</dbReference>
<evidence type="ECO:0000256" key="16">
    <source>
        <dbReference type="ARBA" id="ARBA00023097"/>
    </source>
</evidence>
<dbReference type="GO" id="GO:1904646">
    <property type="term" value="P:cellular response to amyloid-beta"/>
    <property type="evidence" value="ECO:0007669"/>
    <property type="project" value="Ensembl"/>
</dbReference>
<dbReference type="GO" id="GO:0032489">
    <property type="term" value="P:regulation of Cdc42 protein signal transduction"/>
    <property type="evidence" value="ECO:0007669"/>
    <property type="project" value="Ensembl"/>
</dbReference>
<evidence type="ECO:0000256" key="7">
    <source>
        <dbReference type="ARBA" id="ARBA00022525"/>
    </source>
</evidence>
<dbReference type="PANTHER" id="PTHR18976:SF2">
    <property type="entry name" value="APOLIPOPROTEIN E"/>
    <property type="match status" value="1"/>
</dbReference>
<keyword evidence="10" id="KW-0358">Heparin-binding</keyword>
<dbReference type="GO" id="GO:0034362">
    <property type="term" value="C:low-density lipoprotein particle"/>
    <property type="evidence" value="ECO:0007669"/>
    <property type="project" value="Ensembl"/>
</dbReference>
<dbReference type="GO" id="GO:0010875">
    <property type="term" value="P:positive regulation of cholesterol efflux"/>
    <property type="evidence" value="ECO:0007669"/>
    <property type="project" value="Ensembl"/>
</dbReference>
<dbReference type="GO" id="GO:0048018">
    <property type="term" value="F:receptor ligand activity"/>
    <property type="evidence" value="ECO:0007669"/>
    <property type="project" value="Ensembl"/>
</dbReference>
<dbReference type="GO" id="GO:0034375">
    <property type="term" value="P:high-density lipoprotein particle remodeling"/>
    <property type="evidence" value="ECO:0007669"/>
    <property type="project" value="Ensembl"/>
</dbReference>
<dbReference type="GO" id="GO:0043254">
    <property type="term" value="P:regulation of protein-containing complex assembly"/>
    <property type="evidence" value="ECO:0007669"/>
    <property type="project" value="Ensembl"/>
</dbReference>
<reference evidence="22" key="4">
    <citation type="submission" date="2025-09" db="UniProtKB">
        <authorList>
            <consortium name="Ensembl"/>
        </authorList>
    </citation>
    <scope>IDENTIFICATION</scope>
    <source>
        <strain evidence="22">Brown Norway</strain>
    </source>
</reference>
<dbReference type="GO" id="GO:0010976">
    <property type="term" value="P:positive regulation of neuron projection development"/>
    <property type="evidence" value="ECO:0007669"/>
    <property type="project" value="Ensembl"/>
</dbReference>
<dbReference type="GO" id="GO:0051044">
    <property type="term" value="P:positive regulation of membrane protein ectodomain proteolysis"/>
    <property type="evidence" value="ECO:0007669"/>
    <property type="project" value="Ensembl"/>
</dbReference>
<dbReference type="GO" id="GO:0034361">
    <property type="term" value="C:very-low-density lipoprotein particle"/>
    <property type="evidence" value="ECO:0007669"/>
    <property type="project" value="UniProtKB-KW"/>
</dbReference>
<dbReference type="GO" id="GO:0034363">
    <property type="term" value="C:intermediate-density lipoprotein particle"/>
    <property type="evidence" value="ECO:0007669"/>
    <property type="project" value="Ensembl"/>
</dbReference>
<comment type="similarity">
    <text evidence="3">Belongs to the apolipoprotein A1/A4/E family.</text>
</comment>
<keyword evidence="13" id="KW-0967">Endosome</keyword>
<dbReference type="GO" id="GO:0097114">
    <property type="term" value="P:NMDA glutamate receptor clustering"/>
    <property type="evidence" value="ECO:0007669"/>
    <property type="project" value="Ensembl"/>
</dbReference>
<evidence type="ECO:0000256" key="17">
    <source>
        <dbReference type="ARBA" id="ARBA00023121"/>
    </source>
</evidence>
<dbReference type="GO" id="GO:0001937">
    <property type="term" value="P:negative regulation of endothelial cell proliferation"/>
    <property type="evidence" value="ECO:0007669"/>
    <property type="project" value="Ensembl"/>
</dbReference>
<dbReference type="GO" id="GO:1905906">
    <property type="term" value="P:regulation of amyloid fibril formation"/>
    <property type="evidence" value="ECO:0007669"/>
    <property type="project" value="Ensembl"/>
</dbReference>
<dbReference type="GO" id="GO:0010977">
    <property type="term" value="P:negative regulation of neuron projection development"/>
    <property type="evidence" value="ECO:0007669"/>
    <property type="project" value="Ensembl"/>
</dbReference>
<keyword evidence="8" id="KW-0272">Extracellular matrix</keyword>
<dbReference type="GO" id="GO:0045807">
    <property type="term" value="P:positive regulation of endocytosis"/>
    <property type="evidence" value="ECO:0007669"/>
    <property type="project" value="Ensembl"/>
</dbReference>
<dbReference type="GO" id="GO:0008203">
    <property type="term" value="P:cholesterol metabolic process"/>
    <property type="evidence" value="ECO:0007669"/>
    <property type="project" value="Ensembl"/>
</dbReference>
<dbReference type="GO" id="GO:0034447">
    <property type="term" value="P:very-low-density lipoprotein particle clearance"/>
    <property type="evidence" value="ECO:0007669"/>
    <property type="project" value="Ensembl"/>
</dbReference>
<dbReference type="GO" id="GO:0033344">
    <property type="term" value="P:cholesterol efflux"/>
    <property type="evidence" value="ECO:0007669"/>
    <property type="project" value="Ensembl"/>
</dbReference>
<dbReference type="GO" id="GO:0034382">
    <property type="term" value="P:chylomicron remnant clearance"/>
    <property type="evidence" value="ECO:0007669"/>
    <property type="project" value="Ensembl"/>
</dbReference>
<dbReference type="GO" id="GO:0140077">
    <property type="term" value="P:positive regulation of lipoprotein transport"/>
    <property type="evidence" value="ECO:0007669"/>
    <property type="project" value="Ensembl"/>
</dbReference>
<reference evidence="22" key="3">
    <citation type="submission" date="2025-08" db="UniProtKB">
        <authorList>
            <consortium name="Ensembl"/>
        </authorList>
    </citation>
    <scope>IDENTIFICATION</scope>
    <source>
        <strain evidence="22">Brown Norway</strain>
    </source>
</reference>
<dbReference type="GO" id="GO:0007186">
    <property type="term" value="P:G protein-coupled receptor signaling pathway"/>
    <property type="evidence" value="ECO:0007669"/>
    <property type="project" value="Ensembl"/>
</dbReference>
<dbReference type="Gene3D" id="1.20.120.20">
    <property type="entry name" value="Apolipoprotein"/>
    <property type="match status" value="2"/>
</dbReference>
<comment type="subcellular location">
    <subcellularLocation>
        <location evidence="2">Endosome</location>
        <location evidence="2">Multivesicular body</location>
    </subcellularLocation>
    <subcellularLocation>
        <location evidence="19">Extracellular vesicle</location>
    </subcellularLocation>
    <subcellularLocation>
        <location evidence="1">Secreted</location>
        <location evidence="1">Extracellular space</location>
        <location evidence="1">Extracellular matrix</location>
    </subcellularLocation>
</comment>
<dbReference type="GO" id="GO:0060228">
    <property type="term" value="F:phosphatidylcholine-sterol O-acyltransferase activator activity"/>
    <property type="evidence" value="ECO:0007669"/>
    <property type="project" value="Ensembl"/>
</dbReference>
<keyword evidence="15" id="KW-0445">Lipid transport</keyword>
<evidence type="ECO:0000256" key="4">
    <source>
        <dbReference type="ARBA" id="ARBA00019891"/>
    </source>
</evidence>
<evidence type="ECO:0000256" key="11">
    <source>
        <dbReference type="ARBA" id="ARBA00022729"/>
    </source>
</evidence>
<dbReference type="RGD" id="2138">
    <property type="gene designation" value="Apoe"/>
</dbReference>
<dbReference type="GO" id="GO:0042982">
    <property type="term" value="P:amyloid precursor protein metabolic process"/>
    <property type="evidence" value="ECO:0007669"/>
    <property type="project" value="Ensembl"/>
</dbReference>
<dbReference type="GO" id="GO:0015909">
    <property type="term" value="P:long-chain fatty acid transport"/>
    <property type="evidence" value="ECO:0007669"/>
    <property type="project" value="Ensembl"/>
</dbReference>
<evidence type="ECO:0000256" key="13">
    <source>
        <dbReference type="ARBA" id="ARBA00022753"/>
    </source>
</evidence>
<dbReference type="GO" id="GO:0046889">
    <property type="term" value="P:positive regulation of lipid biosynthetic process"/>
    <property type="evidence" value="ECO:0007669"/>
    <property type="project" value="Ensembl"/>
</dbReference>
<dbReference type="GO" id="GO:0034364">
    <property type="term" value="C:high-density lipoprotein particle"/>
    <property type="evidence" value="ECO:0007669"/>
    <property type="project" value="UniProtKB-KW"/>
</dbReference>
<dbReference type="GO" id="GO:0035641">
    <property type="term" value="P:locomotory exploration behavior"/>
    <property type="evidence" value="ECO:0007669"/>
    <property type="project" value="Ensembl"/>
</dbReference>
<dbReference type="GO" id="GO:0070374">
    <property type="term" value="P:positive regulation of ERK1 and ERK2 cascade"/>
    <property type="evidence" value="ECO:0007669"/>
    <property type="project" value="Ensembl"/>
</dbReference>
<evidence type="ECO:0000256" key="12">
    <source>
        <dbReference type="ARBA" id="ARBA00022737"/>
    </source>
</evidence>